<protein>
    <submittedName>
        <fullName evidence="1">Uncharacterized protein</fullName>
    </submittedName>
</protein>
<accession>A0A699TH99</accession>
<sequence length="60" mass="6940">ESNELGDETGCLEIFPQFKVDFLGDDLFDEINFDLMTSPSTVCERFDPFEDFNTDDFLCD</sequence>
<organism evidence="1">
    <name type="scientific">Tanacetum cinerariifolium</name>
    <name type="common">Dalmatian daisy</name>
    <name type="synonym">Chrysanthemum cinerariifolium</name>
    <dbReference type="NCBI Taxonomy" id="118510"/>
    <lineage>
        <taxon>Eukaryota</taxon>
        <taxon>Viridiplantae</taxon>
        <taxon>Streptophyta</taxon>
        <taxon>Embryophyta</taxon>
        <taxon>Tracheophyta</taxon>
        <taxon>Spermatophyta</taxon>
        <taxon>Magnoliopsida</taxon>
        <taxon>eudicotyledons</taxon>
        <taxon>Gunneridae</taxon>
        <taxon>Pentapetalae</taxon>
        <taxon>asterids</taxon>
        <taxon>campanulids</taxon>
        <taxon>Asterales</taxon>
        <taxon>Asteraceae</taxon>
        <taxon>Asteroideae</taxon>
        <taxon>Anthemideae</taxon>
        <taxon>Anthemidinae</taxon>
        <taxon>Tanacetum</taxon>
    </lineage>
</organism>
<evidence type="ECO:0000313" key="1">
    <source>
        <dbReference type="EMBL" id="GFD08681.1"/>
    </source>
</evidence>
<comment type="caution">
    <text evidence="1">The sequence shown here is derived from an EMBL/GenBank/DDBJ whole genome shotgun (WGS) entry which is preliminary data.</text>
</comment>
<name>A0A699TH99_TANCI</name>
<dbReference type="AlphaFoldDB" id="A0A699TH99"/>
<feature type="non-terminal residue" evidence="1">
    <location>
        <position position="1"/>
    </location>
</feature>
<reference evidence="1" key="1">
    <citation type="journal article" date="2019" name="Sci. Rep.">
        <title>Draft genome of Tanacetum cinerariifolium, the natural source of mosquito coil.</title>
        <authorList>
            <person name="Yamashiro T."/>
            <person name="Shiraishi A."/>
            <person name="Satake H."/>
            <person name="Nakayama K."/>
        </authorList>
    </citation>
    <scope>NUCLEOTIDE SEQUENCE</scope>
</reference>
<dbReference type="EMBL" id="BKCJ011240118">
    <property type="protein sequence ID" value="GFD08681.1"/>
    <property type="molecule type" value="Genomic_DNA"/>
</dbReference>
<proteinExistence type="predicted"/>
<gene>
    <name evidence="1" type="ORF">Tci_880650</name>
</gene>